<dbReference type="EMBL" id="DVLY01000164">
    <property type="protein sequence ID" value="HIT98479.1"/>
    <property type="molecule type" value="Genomic_DNA"/>
</dbReference>
<evidence type="ECO:0000313" key="3">
    <source>
        <dbReference type="EMBL" id="HIT98479.1"/>
    </source>
</evidence>
<dbReference type="Pfam" id="PF12872">
    <property type="entry name" value="OST-HTH"/>
    <property type="match status" value="1"/>
</dbReference>
<dbReference type="CDD" id="cd10146">
    <property type="entry name" value="LabA_like_C"/>
    <property type="match status" value="1"/>
</dbReference>
<feature type="domain" description="HTH OST-type" evidence="2">
    <location>
        <begin position="190"/>
        <end position="268"/>
    </location>
</feature>
<dbReference type="AlphaFoldDB" id="A0A9D1KUI2"/>
<dbReference type="PANTHER" id="PTHR35811:SF1">
    <property type="entry name" value="HTH OST-TYPE DOMAIN-CONTAINING PROTEIN"/>
    <property type="match status" value="1"/>
</dbReference>
<feature type="region of interest" description="Disordered" evidence="1">
    <location>
        <begin position="149"/>
        <end position="173"/>
    </location>
</feature>
<evidence type="ECO:0000259" key="2">
    <source>
        <dbReference type="PROSITE" id="PS51644"/>
    </source>
</evidence>
<dbReference type="Gene3D" id="3.30.420.610">
    <property type="entry name" value="LOTUS domain-like"/>
    <property type="match status" value="1"/>
</dbReference>
<reference evidence="3" key="1">
    <citation type="submission" date="2020-10" db="EMBL/GenBank/DDBJ databases">
        <authorList>
            <person name="Gilroy R."/>
        </authorList>
    </citation>
    <scope>NUCLEOTIDE SEQUENCE</scope>
    <source>
        <strain evidence="3">1383</strain>
    </source>
</reference>
<dbReference type="Gene3D" id="3.40.50.1010">
    <property type="entry name" value="5'-nuclease"/>
    <property type="match status" value="1"/>
</dbReference>
<dbReference type="PROSITE" id="PS51644">
    <property type="entry name" value="HTH_OST"/>
    <property type="match status" value="1"/>
</dbReference>
<dbReference type="GO" id="GO:0004540">
    <property type="term" value="F:RNA nuclease activity"/>
    <property type="evidence" value="ECO:0007669"/>
    <property type="project" value="InterPro"/>
</dbReference>
<gene>
    <name evidence="3" type="ORF">IAC44_06545</name>
</gene>
<organism evidence="3 4">
    <name type="scientific">Candidatus Merdimorpha stercoravium</name>
    <dbReference type="NCBI Taxonomy" id="2840863"/>
    <lineage>
        <taxon>Bacteria</taxon>
        <taxon>Pseudomonadati</taxon>
        <taxon>Bacteroidota</taxon>
        <taxon>Flavobacteriia</taxon>
        <taxon>Flavobacteriales</taxon>
        <taxon>Candidatus Merdimorpha</taxon>
    </lineage>
</organism>
<reference evidence="3" key="2">
    <citation type="journal article" date="2021" name="PeerJ">
        <title>Extensive microbial diversity within the chicken gut microbiome revealed by metagenomics and culture.</title>
        <authorList>
            <person name="Gilroy R."/>
            <person name="Ravi A."/>
            <person name="Getino M."/>
            <person name="Pursley I."/>
            <person name="Horton D.L."/>
            <person name="Alikhan N.F."/>
            <person name="Baker D."/>
            <person name="Gharbi K."/>
            <person name="Hall N."/>
            <person name="Watson M."/>
            <person name="Adriaenssens E.M."/>
            <person name="Foster-Nyarko E."/>
            <person name="Jarju S."/>
            <person name="Secka A."/>
            <person name="Antonio M."/>
            <person name="Oren A."/>
            <person name="Chaudhuri R.R."/>
            <person name="La Ragione R."/>
            <person name="Hildebrand F."/>
            <person name="Pallen M.J."/>
        </authorList>
    </citation>
    <scope>NUCLEOTIDE SEQUENCE</scope>
    <source>
        <strain evidence="3">1383</strain>
    </source>
</reference>
<comment type="caution">
    <text evidence="3">The sequence shown here is derived from an EMBL/GenBank/DDBJ whole genome shotgun (WGS) entry which is preliminary data.</text>
</comment>
<dbReference type="InterPro" id="IPR021139">
    <property type="entry name" value="NYN"/>
</dbReference>
<protein>
    <submittedName>
        <fullName evidence="3">NYN domain-containing protein</fullName>
    </submittedName>
</protein>
<dbReference type="Pfam" id="PF01936">
    <property type="entry name" value="NYN"/>
    <property type="match status" value="1"/>
</dbReference>
<sequence length="269" mass="29862">MENKKFAVLIDADNISRAKIRYILDEIARWGSPVIKRAYGDWTSPAMSAWKSVLLDNSVIPVQQYAYTTGKNATDSALIIDAMDILHRENVDGFCIVSSDSDFTRLSSRIRESGREVLGFGERKTPAPFVKSCDRFVFVEILGQSEETPAAPASPIKKEEKKPPVSAGGVVSANDVPAAGQKKGKSLLPIDEAFKSLLVSTVNDVADEDGWAFLGVVGNVLVKKMPEFDPRNYGFPKLTPLIRSLFDLFEVEERPFGEHNLKHIYVRNR</sequence>
<evidence type="ECO:0000256" key="1">
    <source>
        <dbReference type="SAM" id="MobiDB-lite"/>
    </source>
</evidence>
<dbReference type="PANTHER" id="PTHR35811">
    <property type="entry name" value="SLR1870 PROTEIN"/>
    <property type="match status" value="1"/>
</dbReference>
<dbReference type="CDD" id="cd11297">
    <property type="entry name" value="PIN_LabA-like_N_1"/>
    <property type="match status" value="1"/>
</dbReference>
<dbReference type="InterPro" id="IPR025605">
    <property type="entry name" value="OST-HTH/LOTUS_dom"/>
</dbReference>
<dbReference type="Proteomes" id="UP000824161">
    <property type="component" value="Unassembled WGS sequence"/>
</dbReference>
<proteinExistence type="predicted"/>
<dbReference type="InterPro" id="IPR041966">
    <property type="entry name" value="LOTUS-like"/>
</dbReference>
<accession>A0A9D1KUI2</accession>
<evidence type="ECO:0000313" key="4">
    <source>
        <dbReference type="Proteomes" id="UP000824161"/>
    </source>
</evidence>
<name>A0A9D1KUI2_9FLAO</name>